<evidence type="ECO:0000313" key="1">
    <source>
        <dbReference type="EMBL" id="KOF22757.1"/>
    </source>
</evidence>
<dbReference type="EMBL" id="LGAP01000001">
    <property type="protein sequence ID" value="KOF22757.1"/>
    <property type="molecule type" value="Genomic_DNA"/>
</dbReference>
<reference evidence="2" key="1">
    <citation type="submission" date="2015-07" db="EMBL/GenBank/DDBJ databases">
        <title>Whole genome sequence of an Ensifer adhaerens strain isolated from a cave pool in the Wind Cave National Park.</title>
        <authorList>
            <person name="Eng W.W.H."/>
            <person name="Gan H.M."/>
            <person name="Barton H.A."/>
            <person name="Savka M.A."/>
        </authorList>
    </citation>
    <scope>NUCLEOTIDE SEQUENCE [LARGE SCALE GENOMIC DNA]</scope>
    <source>
        <strain evidence="2">SD006</strain>
    </source>
</reference>
<dbReference type="AlphaFoldDB" id="A0A0L8C727"/>
<protein>
    <submittedName>
        <fullName evidence="1">Uncharacterized protein</fullName>
    </submittedName>
</protein>
<name>A0A0L8C727_ENSAD</name>
<dbReference type="Proteomes" id="UP000037425">
    <property type="component" value="Unassembled WGS sequence"/>
</dbReference>
<sequence length="75" mass="8314">MRIARHSWPQNSNGEPSMRHSFLAVALAMTTVLAIAMPAKAGNYSYGQRQTCVVKTVKTYGAYGRVVIKKVRICK</sequence>
<gene>
    <name evidence="1" type="ORF">AC244_04495</name>
</gene>
<proteinExistence type="predicted"/>
<dbReference type="PATRIC" id="fig|106592.7.peg.961"/>
<organism evidence="1 2">
    <name type="scientific">Ensifer adhaerens</name>
    <name type="common">Sinorhizobium morelense</name>
    <dbReference type="NCBI Taxonomy" id="106592"/>
    <lineage>
        <taxon>Bacteria</taxon>
        <taxon>Pseudomonadati</taxon>
        <taxon>Pseudomonadota</taxon>
        <taxon>Alphaproteobacteria</taxon>
        <taxon>Hyphomicrobiales</taxon>
        <taxon>Rhizobiaceae</taxon>
        <taxon>Sinorhizobium/Ensifer group</taxon>
        <taxon>Ensifer</taxon>
    </lineage>
</organism>
<accession>A0A0L8C727</accession>
<comment type="caution">
    <text evidence="1">The sequence shown here is derived from an EMBL/GenBank/DDBJ whole genome shotgun (WGS) entry which is preliminary data.</text>
</comment>
<evidence type="ECO:0000313" key="2">
    <source>
        <dbReference type="Proteomes" id="UP000037425"/>
    </source>
</evidence>